<evidence type="ECO:0000259" key="4">
    <source>
        <dbReference type="PROSITE" id="PS51891"/>
    </source>
</evidence>
<evidence type="ECO:0000256" key="1">
    <source>
        <dbReference type="ARBA" id="ARBA00005495"/>
    </source>
</evidence>
<dbReference type="Proteomes" id="UP000237082">
    <property type="component" value="Unassembled WGS sequence"/>
</dbReference>
<dbReference type="OrthoDB" id="327703at2"/>
<accession>A0A2S5DF23</accession>
<feature type="domain" description="CENP-V/GFA" evidence="4">
    <location>
        <begin position="3"/>
        <end position="116"/>
    </location>
</feature>
<keyword evidence="2" id="KW-0479">Metal-binding</keyword>
<evidence type="ECO:0000256" key="3">
    <source>
        <dbReference type="ARBA" id="ARBA00022833"/>
    </source>
</evidence>
<dbReference type="PROSITE" id="PS51891">
    <property type="entry name" value="CENP_V_GFA"/>
    <property type="match status" value="1"/>
</dbReference>
<comment type="caution">
    <text evidence="5">The sequence shown here is derived from an EMBL/GenBank/DDBJ whole genome shotgun (WGS) entry which is preliminary data.</text>
</comment>
<dbReference type="PANTHER" id="PTHR28620">
    <property type="entry name" value="CENTROMERE PROTEIN V"/>
    <property type="match status" value="1"/>
</dbReference>
<organism evidence="5 6">
    <name type="scientific">Chromobacterium alticapitis</name>
    <dbReference type="NCBI Taxonomy" id="2073169"/>
    <lineage>
        <taxon>Bacteria</taxon>
        <taxon>Pseudomonadati</taxon>
        <taxon>Pseudomonadota</taxon>
        <taxon>Betaproteobacteria</taxon>
        <taxon>Neisseriales</taxon>
        <taxon>Chromobacteriaceae</taxon>
        <taxon>Chromobacterium</taxon>
    </lineage>
</organism>
<dbReference type="Gene3D" id="2.170.150.70">
    <property type="match status" value="1"/>
</dbReference>
<comment type="similarity">
    <text evidence="1">Belongs to the Gfa family.</text>
</comment>
<dbReference type="EMBL" id="PQWB01000050">
    <property type="protein sequence ID" value="POZ61572.1"/>
    <property type="molecule type" value="Genomic_DNA"/>
</dbReference>
<dbReference type="InterPro" id="IPR052355">
    <property type="entry name" value="CENP-V-like"/>
</dbReference>
<protein>
    <recommendedName>
        <fullName evidence="4">CENP-V/GFA domain-containing protein</fullName>
    </recommendedName>
</protein>
<name>A0A2S5DF23_9NEIS</name>
<dbReference type="InterPro" id="IPR006913">
    <property type="entry name" value="CENP-V/GFA"/>
</dbReference>
<proteinExistence type="inferred from homology"/>
<dbReference type="AlphaFoldDB" id="A0A2S5DF23"/>
<reference evidence="6" key="1">
    <citation type="submission" date="2018-02" db="EMBL/GenBank/DDBJ databases">
        <authorList>
            <person name="O'Hara-Hanley K."/>
            <person name="Soby S."/>
        </authorList>
    </citation>
    <scope>NUCLEOTIDE SEQUENCE [LARGE SCALE GENOMIC DNA]</scope>
    <source>
        <strain evidence="6">MWU14-2602</strain>
    </source>
</reference>
<evidence type="ECO:0000313" key="6">
    <source>
        <dbReference type="Proteomes" id="UP000237082"/>
    </source>
</evidence>
<evidence type="ECO:0000256" key="2">
    <source>
        <dbReference type="ARBA" id="ARBA00022723"/>
    </source>
</evidence>
<dbReference type="PANTHER" id="PTHR28620:SF1">
    <property type="entry name" value="CENP-V_GFA DOMAIN-CONTAINING PROTEIN"/>
    <property type="match status" value="1"/>
</dbReference>
<dbReference type="SUPFAM" id="SSF51316">
    <property type="entry name" value="Mss4-like"/>
    <property type="match status" value="1"/>
</dbReference>
<dbReference type="InterPro" id="IPR011057">
    <property type="entry name" value="Mss4-like_sf"/>
</dbReference>
<dbReference type="GO" id="GO:0016846">
    <property type="term" value="F:carbon-sulfur lyase activity"/>
    <property type="evidence" value="ECO:0007669"/>
    <property type="project" value="InterPro"/>
</dbReference>
<dbReference type="GO" id="GO:0046872">
    <property type="term" value="F:metal ion binding"/>
    <property type="evidence" value="ECO:0007669"/>
    <property type="project" value="UniProtKB-KW"/>
</dbReference>
<evidence type="ECO:0000313" key="5">
    <source>
        <dbReference type="EMBL" id="POZ61572.1"/>
    </source>
</evidence>
<keyword evidence="3" id="KW-0862">Zinc</keyword>
<dbReference type="Pfam" id="PF04828">
    <property type="entry name" value="GFA"/>
    <property type="match status" value="1"/>
</dbReference>
<dbReference type="RefSeq" id="WP_103903112.1">
    <property type="nucleotide sequence ID" value="NZ_PQWB01000050.1"/>
</dbReference>
<sequence>MRIHGSCHCGNISFDLDWPDAQSIPARRCGCSFCRKHGGVWTASPAAGLAVMMRDPQRVSRYRFGTATADFHICSDCGVAPLAVSEIDGRRYAVVSVNAFDTQELSIAEAVDVSFDGESEAERLARRARNWIADVRFV</sequence>
<keyword evidence="6" id="KW-1185">Reference proteome</keyword>
<gene>
    <name evidence="5" type="ORF">C2I19_12935</name>
</gene>